<evidence type="ECO:0000256" key="2">
    <source>
        <dbReference type="ARBA" id="ARBA00022676"/>
    </source>
</evidence>
<dbReference type="GO" id="GO:0032153">
    <property type="term" value="C:cell division site"/>
    <property type="evidence" value="ECO:0007669"/>
    <property type="project" value="TreeGrafter"/>
</dbReference>
<dbReference type="EC" id="2.4.99.28" evidence="14"/>
<keyword evidence="5" id="KW-0133">Cell shape</keyword>
<accession>A0A948WQM3</accession>
<feature type="transmembrane region" description="Helical" evidence="18">
    <location>
        <begin position="57"/>
        <end position="76"/>
    </location>
</feature>
<evidence type="ECO:0000256" key="7">
    <source>
        <dbReference type="ARBA" id="ARBA00022989"/>
    </source>
</evidence>
<feature type="transmembrane region" description="Helical" evidence="18">
    <location>
        <begin position="254"/>
        <end position="284"/>
    </location>
</feature>
<evidence type="ECO:0000256" key="9">
    <source>
        <dbReference type="ARBA" id="ARBA00032370"/>
    </source>
</evidence>
<evidence type="ECO:0000256" key="1">
    <source>
        <dbReference type="ARBA" id="ARBA00004141"/>
    </source>
</evidence>
<evidence type="ECO:0000256" key="14">
    <source>
        <dbReference type="ARBA" id="ARBA00044770"/>
    </source>
</evidence>
<protein>
    <recommendedName>
        <fullName evidence="12">Probable peptidoglycan glycosyltransferase FtsW</fullName>
        <ecNumber evidence="14">2.4.99.28</ecNumber>
    </recommendedName>
    <alternativeName>
        <fullName evidence="13">Cell division protein FtsW</fullName>
    </alternativeName>
    <alternativeName>
        <fullName evidence="10">Cell wall polymerase</fullName>
    </alternativeName>
    <alternativeName>
        <fullName evidence="9">Peptidoglycan polymerase</fullName>
    </alternativeName>
</protein>
<evidence type="ECO:0000256" key="15">
    <source>
        <dbReference type="ARBA" id="ARBA00049902"/>
    </source>
</evidence>
<keyword evidence="2" id="KW-0328">Glycosyltransferase</keyword>
<evidence type="ECO:0000313" key="20">
    <source>
        <dbReference type="Proteomes" id="UP000713596"/>
    </source>
</evidence>
<feature type="transmembrane region" description="Helical" evidence="18">
    <location>
        <begin position="296"/>
        <end position="315"/>
    </location>
</feature>
<dbReference type="InterPro" id="IPR001182">
    <property type="entry name" value="FtsW/RodA"/>
</dbReference>
<evidence type="ECO:0000256" key="17">
    <source>
        <dbReference type="SAM" id="MobiDB-lite"/>
    </source>
</evidence>
<evidence type="ECO:0000256" key="6">
    <source>
        <dbReference type="ARBA" id="ARBA00022984"/>
    </source>
</evidence>
<organism evidence="19 20">
    <name type="scientific">Candidatus Allofournierella pullistercoris</name>
    <dbReference type="NCBI Taxonomy" id="2838597"/>
    <lineage>
        <taxon>Bacteria</taxon>
        <taxon>Bacillati</taxon>
        <taxon>Bacillota</taxon>
        <taxon>Clostridia</taxon>
        <taxon>Eubacteriales</taxon>
        <taxon>Oscillospiraceae</taxon>
        <taxon>Allofournierella</taxon>
    </lineage>
</organism>
<reference evidence="19" key="2">
    <citation type="submission" date="2021-04" db="EMBL/GenBank/DDBJ databases">
        <authorList>
            <person name="Gilroy R."/>
        </authorList>
    </citation>
    <scope>NUCLEOTIDE SEQUENCE</scope>
    <source>
        <strain evidence="19">B5_2728</strain>
    </source>
</reference>
<keyword evidence="6" id="KW-0573">Peptidoglycan synthesis</keyword>
<evidence type="ECO:0000256" key="16">
    <source>
        <dbReference type="ARBA" id="ARBA00049966"/>
    </source>
</evidence>
<feature type="transmembrane region" description="Helical" evidence="18">
    <location>
        <begin position="96"/>
        <end position="112"/>
    </location>
</feature>
<dbReference type="PANTHER" id="PTHR30474:SF2">
    <property type="entry name" value="PEPTIDOGLYCAN GLYCOSYLTRANSFERASE FTSW-RELATED"/>
    <property type="match status" value="1"/>
</dbReference>
<dbReference type="Proteomes" id="UP000713596">
    <property type="component" value="Unassembled WGS sequence"/>
</dbReference>
<sequence length="389" mass="42622">MVLIVFGLLVLFSASYAIALYRFDNIYEYFLPQLIFAIVGTGIMFVASMFDYTKLKPFAWGMHTGSLVMLVAVLFMDPISGVHRWINMKGIPSIQASDIAKFTLILVLALHFSKKRRIIEERQSPYENFVETIVKPGIILGPILVLLYLEPHNSAMILMTCITASIMFMGGAMIRWFVTAGAAAVAGFAVMLITRGGYVQERLQGWLDPFADMQDSTRQTGQSLYTIASGGLFGVGIGNSVQKHMWLPESQNDFIFAILCEELGFVGGVLCILLFALLVVQGLVIAKKAPDRFGNLLVVGCMAQIGFQALLNVAVVTNTIPNTGISLPFFSAGGTSLLMLMGQMGLVLSVCRAGNRKIATDKAQREQNPPEQPPKTVEFSKGHNGSRFR</sequence>
<evidence type="ECO:0000256" key="8">
    <source>
        <dbReference type="ARBA" id="ARBA00023136"/>
    </source>
</evidence>
<feature type="transmembrane region" description="Helical" evidence="18">
    <location>
        <begin position="29"/>
        <end position="50"/>
    </location>
</feature>
<dbReference type="GO" id="GO:0008360">
    <property type="term" value="P:regulation of cell shape"/>
    <property type="evidence" value="ECO:0007669"/>
    <property type="project" value="UniProtKB-KW"/>
</dbReference>
<evidence type="ECO:0000256" key="10">
    <source>
        <dbReference type="ARBA" id="ARBA00033270"/>
    </source>
</evidence>
<feature type="transmembrane region" description="Helical" evidence="18">
    <location>
        <begin position="133"/>
        <end position="149"/>
    </location>
</feature>
<comment type="subcellular location">
    <subcellularLocation>
        <location evidence="1">Membrane</location>
        <topology evidence="1">Multi-pass membrane protein</topology>
    </subcellularLocation>
</comment>
<evidence type="ECO:0000256" key="13">
    <source>
        <dbReference type="ARBA" id="ARBA00041418"/>
    </source>
</evidence>
<dbReference type="PANTHER" id="PTHR30474">
    <property type="entry name" value="CELL CYCLE PROTEIN"/>
    <property type="match status" value="1"/>
</dbReference>
<keyword evidence="4 18" id="KW-0812">Transmembrane</keyword>
<proteinExistence type="inferred from homology"/>
<evidence type="ECO:0000256" key="11">
    <source>
        <dbReference type="ARBA" id="ARBA00038053"/>
    </source>
</evidence>
<name>A0A948WQM3_9FIRM</name>
<dbReference type="EMBL" id="JAHLFP010000017">
    <property type="protein sequence ID" value="MBU3805749.1"/>
    <property type="molecule type" value="Genomic_DNA"/>
</dbReference>
<dbReference type="AlphaFoldDB" id="A0A948WQM3"/>
<keyword evidence="8 18" id="KW-0472">Membrane</keyword>
<dbReference type="GO" id="GO:0009252">
    <property type="term" value="P:peptidoglycan biosynthetic process"/>
    <property type="evidence" value="ECO:0007669"/>
    <property type="project" value="UniProtKB-KW"/>
</dbReference>
<evidence type="ECO:0000256" key="4">
    <source>
        <dbReference type="ARBA" id="ARBA00022692"/>
    </source>
</evidence>
<evidence type="ECO:0000313" key="19">
    <source>
        <dbReference type="EMBL" id="MBU3805749.1"/>
    </source>
</evidence>
<dbReference type="GO" id="GO:0008955">
    <property type="term" value="F:peptidoglycan glycosyltransferase activity"/>
    <property type="evidence" value="ECO:0007669"/>
    <property type="project" value="UniProtKB-EC"/>
</dbReference>
<keyword evidence="3" id="KW-0808">Transferase</keyword>
<dbReference type="GO" id="GO:0005886">
    <property type="term" value="C:plasma membrane"/>
    <property type="evidence" value="ECO:0007669"/>
    <property type="project" value="TreeGrafter"/>
</dbReference>
<evidence type="ECO:0000256" key="12">
    <source>
        <dbReference type="ARBA" id="ARBA00041185"/>
    </source>
</evidence>
<feature type="region of interest" description="Disordered" evidence="17">
    <location>
        <begin position="360"/>
        <end position="389"/>
    </location>
</feature>
<keyword evidence="7 18" id="KW-1133">Transmembrane helix</keyword>
<comment type="catalytic activity">
    <reaction evidence="15">
        <text>[GlcNAc-(1-&gt;4)-Mur2Ac(oyl-L-Ala-gamma-D-Glu-L-Lys-D-Ala-D-Ala)](n)-di-trans,octa-cis-undecaprenyl diphosphate + beta-D-GlcNAc-(1-&gt;4)-Mur2Ac(oyl-L-Ala-gamma-D-Glu-L-Lys-D-Ala-D-Ala)-di-trans,octa-cis-undecaprenyl diphosphate = [GlcNAc-(1-&gt;4)-Mur2Ac(oyl-L-Ala-gamma-D-Glu-L-Lys-D-Ala-D-Ala)](n+1)-di-trans,octa-cis-undecaprenyl diphosphate + di-trans,octa-cis-undecaprenyl diphosphate + H(+)</text>
        <dbReference type="Rhea" id="RHEA:23708"/>
        <dbReference type="Rhea" id="RHEA-COMP:9602"/>
        <dbReference type="Rhea" id="RHEA-COMP:9603"/>
        <dbReference type="ChEBI" id="CHEBI:15378"/>
        <dbReference type="ChEBI" id="CHEBI:58405"/>
        <dbReference type="ChEBI" id="CHEBI:60033"/>
        <dbReference type="ChEBI" id="CHEBI:78435"/>
        <dbReference type="EC" id="2.4.99.28"/>
    </reaction>
</comment>
<gene>
    <name evidence="19" type="ORF">H9882_02495</name>
</gene>
<evidence type="ECO:0000256" key="18">
    <source>
        <dbReference type="SAM" id="Phobius"/>
    </source>
</evidence>
<reference evidence="19" key="1">
    <citation type="journal article" date="2021" name="PeerJ">
        <title>Extensive microbial diversity within the chicken gut microbiome revealed by metagenomics and culture.</title>
        <authorList>
            <person name="Gilroy R."/>
            <person name="Ravi A."/>
            <person name="Getino M."/>
            <person name="Pursley I."/>
            <person name="Horton D.L."/>
            <person name="Alikhan N.F."/>
            <person name="Baker D."/>
            <person name="Gharbi K."/>
            <person name="Hall N."/>
            <person name="Watson M."/>
            <person name="Adriaenssens E.M."/>
            <person name="Foster-Nyarko E."/>
            <person name="Jarju S."/>
            <person name="Secka A."/>
            <person name="Antonio M."/>
            <person name="Oren A."/>
            <person name="Chaudhuri R.R."/>
            <person name="La Ragione R."/>
            <person name="Hildebrand F."/>
            <person name="Pallen M.J."/>
        </authorList>
    </citation>
    <scope>NUCLEOTIDE SEQUENCE</scope>
    <source>
        <strain evidence="19">B5_2728</strain>
    </source>
</reference>
<dbReference type="GO" id="GO:0015648">
    <property type="term" value="F:lipid-linked peptidoglycan transporter activity"/>
    <property type="evidence" value="ECO:0007669"/>
    <property type="project" value="TreeGrafter"/>
</dbReference>
<comment type="function">
    <text evidence="16">Peptidoglycan polymerase that is essential for cell division.</text>
</comment>
<dbReference type="GO" id="GO:0051301">
    <property type="term" value="P:cell division"/>
    <property type="evidence" value="ECO:0007669"/>
    <property type="project" value="InterPro"/>
</dbReference>
<feature type="transmembrane region" description="Helical" evidence="18">
    <location>
        <begin position="181"/>
        <end position="198"/>
    </location>
</feature>
<comment type="similarity">
    <text evidence="11">Belongs to the SEDS family. FtsW subfamily.</text>
</comment>
<feature type="transmembrane region" description="Helical" evidence="18">
    <location>
        <begin position="327"/>
        <end position="348"/>
    </location>
</feature>
<evidence type="ECO:0000256" key="3">
    <source>
        <dbReference type="ARBA" id="ARBA00022679"/>
    </source>
</evidence>
<evidence type="ECO:0000256" key="5">
    <source>
        <dbReference type="ARBA" id="ARBA00022960"/>
    </source>
</evidence>
<feature type="transmembrane region" description="Helical" evidence="18">
    <location>
        <begin position="155"/>
        <end position="174"/>
    </location>
</feature>
<dbReference type="Pfam" id="PF01098">
    <property type="entry name" value="FTSW_RODA_SPOVE"/>
    <property type="match status" value="1"/>
</dbReference>
<comment type="caution">
    <text evidence="19">The sequence shown here is derived from an EMBL/GenBank/DDBJ whole genome shotgun (WGS) entry which is preliminary data.</text>
</comment>